<evidence type="ECO:0000313" key="1">
    <source>
        <dbReference type="EMBL" id="PYC77008.1"/>
    </source>
</evidence>
<proteinExistence type="predicted"/>
<name>A0A2V4NCY3_9ACTN</name>
<keyword evidence="2" id="KW-1185">Reference proteome</keyword>
<dbReference type="Proteomes" id="UP000248039">
    <property type="component" value="Unassembled WGS sequence"/>
</dbReference>
<gene>
    <name evidence="1" type="ORF">C7C46_20480</name>
</gene>
<reference evidence="1 2" key="1">
    <citation type="submission" date="2018-03" db="EMBL/GenBank/DDBJ databases">
        <title>Bioinformatic expansion and discovery of thiopeptide antibiotics.</title>
        <authorList>
            <person name="Schwalen C.J."/>
            <person name="Hudson G.A."/>
            <person name="Mitchell D.A."/>
        </authorList>
    </citation>
    <scope>NUCLEOTIDE SEQUENCE [LARGE SCALE GENOMIC DNA]</scope>
    <source>
        <strain evidence="1 2">ATCC 21389</strain>
    </source>
</reference>
<dbReference type="OrthoDB" id="4317261at2"/>
<protein>
    <submittedName>
        <fullName evidence="1">Uncharacterized protein</fullName>
    </submittedName>
</protein>
<dbReference type="AlphaFoldDB" id="A0A2V4NCY3"/>
<dbReference type="RefSeq" id="WP_110671338.1">
    <property type="nucleotide sequence ID" value="NZ_PYBW01000075.1"/>
</dbReference>
<accession>A0A2V4NCY3</accession>
<evidence type="ECO:0000313" key="2">
    <source>
        <dbReference type="Proteomes" id="UP000248039"/>
    </source>
</evidence>
<organism evidence="1 2">
    <name type="scientific">Streptomyces tateyamensis</name>
    <dbReference type="NCBI Taxonomy" id="565073"/>
    <lineage>
        <taxon>Bacteria</taxon>
        <taxon>Bacillati</taxon>
        <taxon>Actinomycetota</taxon>
        <taxon>Actinomycetes</taxon>
        <taxon>Kitasatosporales</taxon>
        <taxon>Streptomycetaceae</taxon>
        <taxon>Streptomyces</taxon>
    </lineage>
</organism>
<comment type="caution">
    <text evidence="1">The sequence shown here is derived from an EMBL/GenBank/DDBJ whole genome shotgun (WGS) entry which is preliminary data.</text>
</comment>
<dbReference type="EMBL" id="PYBW01000075">
    <property type="protein sequence ID" value="PYC77008.1"/>
    <property type="molecule type" value="Genomic_DNA"/>
</dbReference>
<sequence>MAPRAEFDEDFGITGLTKYLKPPYVPGDEAGCLGMAELLFDQEGPVYAEEVLADVRTLVGSALSDEVLATVWLTATRAHFDPVGTGVGIRPWLNRLAEVSESAIRQEPGAAAPARPAPAGDPQLRAAVLAELGGVGPALAEAAVTSRYAPPLSQAVPALVAAVTELPVDLGFRLLLRALKAYFVPIGPGRRARFKEIGRQLGYHPLVVGDGGLNIWSDLVD</sequence>